<dbReference type="InterPro" id="IPR029021">
    <property type="entry name" value="Prot-tyrosine_phosphatase-like"/>
</dbReference>
<reference evidence="6" key="2">
    <citation type="submission" date="2012-11" db="EMBL/GenBank/DDBJ databases">
        <authorList>
            <person name="Kuo A."/>
            <person name="Curtis B.A."/>
            <person name="Tanifuji G."/>
            <person name="Burki F."/>
            <person name="Gruber A."/>
            <person name="Irimia M."/>
            <person name="Maruyama S."/>
            <person name="Arias M.C."/>
            <person name="Ball S.G."/>
            <person name="Gile G.H."/>
            <person name="Hirakawa Y."/>
            <person name="Hopkins J.F."/>
            <person name="Rensing S.A."/>
            <person name="Schmutz J."/>
            <person name="Symeonidi A."/>
            <person name="Elias M."/>
            <person name="Eveleigh R.J."/>
            <person name="Herman E.K."/>
            <person name="Klute M.J."/>
            <person name="Nakayama T."/>
            <person name="Obornik M."/>
            <person name="Reyes-Prieto A."/>
            <person name="Armbrust E.V."/>
            <person name="Aves S.J."/>
            <person name="Beiko R.G."/>
            <person name="Coutinho P."/>
            <person name="Dacks J.B."/>
            <person name="Durnford D.G."/>
            <person name="Fast N.M."/>
            <person name="Green B.R."/>
            <person name="Grisdale C."/>
            <person name="Hempe F."/>
            <person name="Henrissat B."/>
            <person name="Hoppner M.P."/>
            <person name="Ishida K.-I."/>
            <person name="Kim E."/>
            <person name="Koreny L."/>
            <person name="Kroth P.G."/>
            <person name="Liu Y."/>
            <person name="Malik S.-B."/>
            <person name="Maier U.G."/>
            <person name="McRose D."/>
            <person name="Mock T."/>
            <person name="Neilson J.A."/>
            <person name="Onodera N.T."/>
            <person name="Poole A.M."/>
            <person name="Pritham E.J."/>
            <person name="Richards T.A."/>
            <person name="Rocap G."/>
            <person name="Roy S.W."/>
            <person name="Sarai C."/>
            <person name="Schaack S."/>
            <person name="Shirato S."/>
            <person name="Slamovits C.H."/>
            <person name="Spencer D.F."/>
            <person name="Suzuki S."/>
            <person name="Worden A.Z."/>
            <person name="Zauner S."/>
            <person name="Barry K."/>
            <person name="Bell C."/>
            <person name="Bharti A.K."/>
            <person name="Crow J.A."/>
            <person name="Grimwood J."/>
            <person name="Kramer R."/>
            <person name="Lindquist E."/>
            <person name="Lucas S."/>
            <person name="Salamov A."/>
            <person name="McFadden G.I."/>
            <person name="Lane C.E."/>
            <person name="Keeling P.J."/>
            <person name="Gray M.W."/>
            <person name="Grigoriev I.V."/>
            <person name="Archibald J.M."/>
        </authorList>
    </citation>
    <scope>NUCLEOTIDE SEQUENCE</scope>
    <source>
        <strain evidence="6">CCMP2712</strain>
    </source>
</reference>
<dbReference type="RefSeq" id="XP_005820408.1">
    <property type="nucleotide sequence ID" value="XM_005820351.1"/>
</dbReference>
<protein>
    <submittedName>
        <fullName evidence="4 5">Uncharacterized protein</fullName>
    </submittedName>
</protein>
<proteinExistence type="predicted"/>
<dbReference type="AlphaFoldDB" id="L1IB29"/>
<accession>L1IB29</accession>
<dbReference type="InterPro" id="IPR016130">
    <property type="entry name" value="Tyr_Pase_AS"/>
</dbReference>
<name>L1IB29_GUITC</name>
<dbReference type="PaxDb" id="55529-EKX33428"/>
<reference evidence="4 6" key="1">
    <citation type="journal article" date="2012" name="Nature">
        <title>Algal genomes reveal evolutionary mosaicism and the fate of nucleomorphs.</title>
        <authorList>
            <consortium name="DOE Joint Genome Institute"/>
            <person name="Curtis B.A."/>
            <person name="Tanifuji G."/>
            <person name="Burki F."/>
            <person name="Gruber A."/>
            <person name="Irimia M."/>
            <person name="Maruyama S."/>
            <person name="Arias M.C."/>
            <person name="Ball S.G."/>
            <person name="Gile G.H."/>
            <person name="Hirakawa Y."/>
            <person name="Hopkins J.F."/>
            <person name="Kuo A."/>
            <person name="Rensing S.A."/>
            <person name="Schmutz J."/>
            <person name="Symeonidi A."/>
            <person name="Elias M."/>
            <person name="Eveleigh R.J."/>
            <person name="Herman E.K."/>
            <person name="Klute M.J."/>
            <person name="Nakayama T."/>
            <person name="Obornik M."/>
            <person name="Reyes-Prieto A."/>
            <person name="Armbrust E.V."/>
            <person name="Aves S.J."/>
            <person name="Beiko R.G."/>
            <person name="Coutinho P."/>
            <person name="Dacks J.B."/>
            <person name="Durnford D.G."/>
            <person name="Fast N.M."/>
            <person name="Green B.R."/>
            <person name="Grisdale C.J."/>
            <person name="Hempel F."/>
            <person name="Henrissat B."/>
            <person name="Hoppner M.P."/>
            <person name="Ishida K."/>
            <person name="Kim E."/>
            <person name="Koreny L."/>
            <person name="Kroth P.G."/>
            <person name="Liu Y."/>
            <person name="Malik S.B."/>
            <person name="Maier U.G."/>
            <person name="McRose D."/>
            <person name="Mock T."/>
            <person name="Neilson J.A."/>
            <person name="Onodera N.T."/>
            <person name="Poole A.M."/>
            <person name="Pritham E.J."/>
            <person name="Richards T.A."/>
            <person name="Rocap G."/>
            <person name="Roy S.W."/>
            <person name="Sarai C."/>
            <person name="Schaack S."/>
            <person name="Shirato S."/>
            <person name="Slamovits C.H."/>
            <person name="Spencer D.F."/>
            <person name="Suzuki S."/>
            <person name="Worden A.Z."/>
            <person name="Zauner S."/>
            <person name="Barry K."/>
            <person name="Bell C."/>
            <person name="Bharti A.K."/>
            <person name="Crow J.A."/>
            <person name="Grimwood J."/>
            <person name="Kramer R."/>
            <person name="Lindquist E."/>
            <person name="Lucas S."/>
            <person name="Salamov A."/>
            <person name="McFadden G.I."/>
            <person name="Lane C.E."/>
            <person name="Keeling P.J."/>
            <person name="Gray M.W."/>
            <person name="Grigoriev I.V."/>
            <person name="Archibald J.M."/>
        </authorList>
    </citation>
    <scope>NUCLEOTIDE SEQUENCE</scope>
    <source>
        <strain evidence="4 6">CCMP2712</strain>
    </source>
</reference>
<dbReference type="GO" id="GO:0016314">
    <property type="term" value="F:phosphatidylinositol-3,4,5-trisphosphate 3-phosphatase activity"/>
    <property type="evidence" value="ECO:0007669"/>
    <property type="project" value="TreeGrafter"/>
</dbReference>
<dbReference type="EnsemblProtists" id="EKX33428">
    <property type="protein sequence ID" value="EKX33428"/>
    <property type="gene ID" value="GUITHDRAFT_81483"/>
</dbReference>
<dbReference type="Pfam" id="PF22785">
    <property type="entry name" value="Tc-R-P"/>
    <property type="match status" value="1"/>
</dbReference>
<dbReference type="SUPFAM" id="SSF52799">
    <property type="entry name" value="(Phosphotyrosine protein) phosphatases II"/>
    <property type="match status" value="1"/>
</dbReference>
<dbReference type="Gene3D" id="3.90.190.10">
    <property type="entry name" value="Protein tyrosine phosphatase superfamily"/>
    <property type="match status" value="1"/>
</dbReference>
<evidence type="ECO:0000313" key="6">
    <source>
        <dbReference type="Proteomes" id="UP000011087"/>
    </source>
</evidence>
<keyword evidence="6" id="KW-1185">Reference proteome</keyword>
<gene>
    <name evidence="4" type="ORF">GUITHDRAFT_81483</name>
</gene>
<dbReference type="GeneID" id="17290160"/>
<dbReference type="PROSITE" id="PS51181">
    <property type="entry name" value="PPASE_TENSIN"/>
    <property type="match status" value="1"/>
</dbReference>
<dbReference type="PANTHER" id="PTHR12305:SF60">
    <property type="entry name" value="PHOSPHATIDYLINOSITOL 3,4,5-TRISPHOSPHATE 3-PHOSPHATASE TPTE2-RELATED"/>
    <property type="match status" value="1"/>
</dbReference>
<evidence type="ECO:0000313" key="4">
    <source>
        <dbReference type="EMBL" id="EKX33428.1"/>
    </source>
</evidence>
<reference evidence="5" key="3">
    <citation type="submission" date="2015-06" db="UniProtKB">
        <authorList>
            <consortium name="EnsemblProtists"/>
        </authorList>
    </citation>
    <scope>IDENTIFICATION</scope>
</reference>
<evidence type="ECO:0000313" key="5">
    <source>
        <dbReference type="EnsemblProtists" id="EKX33428"/>
    </source>
</evidence>
<feature type="domain" description="Phosphatase tensin-type" evidence="3">
    <location>
        <begin position="10"/>
        <end position="154"/>
    </location>
</feature>
<dbReference type="KEGG" id="gtt:GUITHDRAFT_81483"/>
<dbReference type="eggNOG" id="KOG2283">
    <property type="taxonomic scope" value="Eukaryota"/>
</dbReference>
<dbReference type="STRING" id="905079.L1IB29"/>
<dbReference type="GO" id="GO:0005829">
    <property type="term" value="C:cytosol"/>
    <property type="evidence" value="ECO:0007669"/>
    <property type="project" value="TreeGrafter"/>
</dbReference>
<dbReference type="OrthoDB" id="16692at2759"/>
<evidence type="ECO:0000256" key="1">
    <source>
        <dbReference type="ARBA" id="ARBA00022801"/>
    </source>
</evidence>
<dbReference type="Proteomes" id="UP000011087">
    <property type="component" value="Unassembled WGS sequence"/>
</dbReference>
<dbReference type="InterPro" id="IPR051281">
    <property type="entry name" value="Dual-spec_lipid-protein_phosph"/>
</dbReference>
<sequence length="154" mass="17992">MRLIVSRHKSRYREDGFDLDLTYITPNCIAMSLPASGAEAQYRNPIMEVQRFFETKHSNRYLIFNLCAERSYDKALFKGQVVRIKVHDHNPPLLDQLLEFLDRVTKWIILDKENVIAIHCKGGKGRTGTFICAWLLYSSIVRTGEMLVRGCWRR</sequence>
<dbReference type="PROSITE" id="PS50056">
    <property type="entry name" value="TYR_PHOSPHATASE_2"/>
    <property type="match status" value="1"/>
</dbReference>
<keyword evidence="1" id="KW-0378">Hydrolase</keyword>
<feature type="domain" description="Tyrosine specific protein phosphatases" evidence="2">
    <location>
        <begin position="95"/>
        <end position="154"/>
    </location>
</feature>
<dbReference type="HOGENOM" id="CLU_020105_1_0_1"/>
<organism evidence="4">
    <name type="scientific">Guillardia theta (strain CCMP2712)</name>
    <name type="common">Cryptophyte</name>
    <dbReference type="NCBI Taxonomy" id="905079"/>
    <lineage>
        <taxon>Eukaryota</taxon>
        <taxon>Cryptophyceae</taxon>
        <taxon>Pyrenomonadales</taxon>
        <taxon>Geminigeraceae</taxon>
        <taxon>Guillardia</taxon>
    </lineage>
</organism>
<dbReference type="EMBL" id="JH993142">
    <property type="protein sequence ID" value="EKX33428.1"/>
    <property type="molecule type" value="Genomic_DNA"/>
</dbReference>
<evidence type="ECO:0000259" key="2">
    <source>
        <dbReference type="PROSITE" id="PS50056"/>
    </source>
</evidence>
<dbReference type="PROSITE" id="PS00383">
    <property type="entry name" value="TYR_PHOSPHATASE_1"/>
    <property type="match status" value="1"/>
</dbReference>
<evidence type="ECO:0000259" key="3">
    <source>
        <dbReference type="PROSITE" id="PS51181"/>
    </source>
</evidence>
<dbReference type="InterPro" id="IPR000387">
    <property type="entry name" value="Tyr_Pase_dom"/>
</dbReference>
<dbReference type="PANTHER" id="PTHR12305">
    <property type="entry name" value="PHOSPHATASE WITH HOMOLOGY TO TENSIN"/>
    <property type="match status" value="1"/>
</dbReference>
<dbReference type="InterPro" id="IPR029023">
    <property type="entry name" value="Tensin_phosphatase"/>
</dbReference>